<dbReference type="EMBL" id="AUZX01013059">
    <property type="protein sequence ID" value="EQD37217.1"/>
    <property type="molecule type" value="Genomic_DNA"/>
</dbReference>
<reference evidence="1" key="1">
    <citation type="submission" date="2013-08" db="EMBL/GenBank/DDBJ databases">
        <authorList>
            <person name="Mendez C."/>
            <person name="Richter M."/>
            <person name="Ferrer M."/>
            <person name="Sanchez J."/>
        </authorList>
    </citation>
    <scope>NUCLEOTIDE SEQUENCE</scope>
</reference>
<name>T0YZ58_9ZZZZ</name>
<protein>
    <submittedName>
        <fullName evidence="1">Adenine-specific DNA methylase containing a Zn-ribbon</fullName>
    </submittedName>
</protein>
<reference evidence="1" key="2">
    <citation type="journal article" date="2014" name="ISME J.">
        <title>Microbial stratification in low pH oxic and suboxic macroscopic growths along an acid mine drainage.</title>
        <authorList>
            <person name="Mendez-Garcia C."/>
            <person name="Mesa V."/>
            <person name="Sprenger R.R."/>
            <person name="Richter M."/>
            <person name="Diez M.S."/>
            <person name="Solano J."/>
            <person name="Bargiela R."/>
            <person name="Golyshina O.V."/>
            <person name="Manteca A."/>
            <person name="Ramos J.L."/>
            <person name="Gallego J.R."/>
            <person name="Llorente I."/>
            <person name="Martins Dos Santos V.A."/>
            <person name="Jensen O.N."/>
            <person name="Pelaez A.I."/>
            <person name="Sanchez J."/>
            <person name="Ferrer M."/>
        </authorList>
    </citation>
    <scope>NUCLEOTIDE SEQUENCE</scope>
</reference>
<accession>T0YZ58</accession>
<keyword evidence="1" id="KW-0808">Transferase</keyword>
<dbReference type="GO" id="GO:0008168">
    <property type="term" value="F:methyltransferase activity"/>
    <property type="evidence" value="ECO:0007669"/>
    <property type="project" value="UniProtKB-KW"/>
</dbReference>
<organism evidence="1">
    <name type="scientific">mine drainage metagenome</name>
    <dbReference type="NCBI Taxonomy" id="410659"/>
    <lineage>
        <taxon>unclassified sequences</taxon>
        <taxon>metagenomes</taxon>
        <taxon>ecological metagenomes</taxon>
    </lineage>
</organism>
<sequence length="81" mass="9319">LPRAWSTHCRPFGEETTAAALVPHSNMSETVRDLAYRLYVTSERHGWTKDALSFNNLVTSWPEILRLVADLRQHGRQETLL</sequence>
<keyword evidence="1" id="KW-0489">Methyltransferase</keyword>
<proteinExistence type="predicted"/>
<dbReference type="AlphaFoldDB" id="T0YZ58"/>
<dbReference type="GO" id="GO:0032259">
    <property type="term" value="P:methylation"/>
    <property type="evidence" value="ECO:0007669"/>
    <property type="project" value="UniProtKB-KW"/>
</dbReference>
<comment type="caution">
    <text evidence="1">The sequence shown here is derived from an EMBL/GenBank/DDBJ whole genome shotgun (WGS) entry which is preliminary data.</text>
</comment>
<gene>
    <name evidence="1" type="ORF">B1A_17743</name>
</gene>
<feature type="non-terminal residue" evidence="1">
    <location>
        <position position="1"/>
    </location>
</feature>
<evidence type="ECO:0000313" key="1">
    <source>
        <dbReference type="EMBL" id="EQD37217.1"/>
    </source>
</evidence>